<evidence type="ECO:0000256" key="1">
    <source>
        <dbReference type="SAM" id="MobiDB-lite"/>
    </source>
</evidence>
<evidence type="ECO:0000313" key="2">
    <source>
        <dbReference type="EMBL" id="SVB84311.1"/>
    </source>
</evidence>
<name>A0A382HCX2_9ZZZZ</name>
<dbReference type="EMBL" id="UINC01060130">
    <property type="protein sequence ID" value="SVB84311.1"/>
    <property type="molecule type" value="Genomic_DNA"/>
</dbReference>
<protein>
    <submittedName>
        <fullName evidence="2">Uncharacterized protein</fullName>
    </submittedName>
</protein>
<feature type="compositionally biased region" description="Basic and acidic residues" evidence="1">
    <location>
        <begin position="12"/>
        <end position="23"/>
    </location>
</feature>
<organism evidence="2">
    <name type="scientific">marine metagenome</name>
    <dbReference type="NCBI Taxonomy" id="408172"/>
    <lineage>
        <taxon>unclassified sequences</taxon>
        <taxon>metagenomes</taxon>
        <taxon>ecological metagenomes</taxon>
    </lineage>
</organism>
<sequence>MEFRSRPFARPNAEDAHEQFQRRVASKLREKVDEHLNPLSR</sequence>
<accession>A0A382HCX2</accession>
<gene>
    <name evidence="2" type="ORF">METZ01_LOCUS237165</name>
</gene>
<dbReference type="AlphaFoldDB" id="A0A382HCX2"/>
<reference evidence="2" key="1">
    <citation type="submission" date="2018-05" db="EMBL/GenBank/DDBJ databases">
        <authorList>
            <person name="Lanie J.A."/>
            <person name="Ng W.-L."/>
            <person name="Kazmierczak K.M."/>
            <person name="Andrzejewski T.M."/>
            <person name="Davidsen T.M."/>
            <person name="Wayne K.J."/>
            <person name="Tettelin H."/>
            <person name="Glass J.I."/>
            <person name="Rusch D."/>
            <person name="Podicherti R."/>
            <person name="Tsui H.-C.T."/>
            <person name="Winkler M.E."/>
        </authorList>
    </citation>
    <scope>NUCLEOTIDE SEQUENCE</scope>
</reference>
<feature type="region of interest" description="Disordered" evidence="1">
    <location>
        <begin position="1"/>
        <end position="23"/>
    </location>
</feature>
<proteinExistence type="predicted"/>